<keyword evidence="1" id="KW-0645">Protease</keyword>
<dbReference type="SUPFAM" id="SSF53474">
    <property type="entry name" value="alpha/beta-Hydrolases"/>
    <property type="match status" value="1"/>
</dbReference>
<dbReference type="PANTHER" id="PTHR42881">
    <property type="entry name" value="PROLYL ENDOPEPTIDASE"/>
    <property type="match status" value="1"/>
</dbReference>
<evidence type="ECO:0000256" key="2">
    <source>
        <dbReference type="ARBA" id="ARBA00022801"/>
    </source>
</evidence>
<evidence type="ECO:0000256" key="1">
    <source>
        <dbReference type="ARBA" id="ARBA00022670"/>
    </source>
</evidence>
<dbReference type="Pfam" id="PF00326">
    <property type="entry name" value="Peptidase_S9"/>
    <property type="match status" value="1"/>
</dbReference>
<dbReference type="GO" id="GO:0070012">
    <property type="term" value="F:oligopeptidase activity"/>
    <property type="evidence" value="ECO:0007669"/>
    <property type="project" value="TreeGrafter"/>
</dbReference>
<dbReference type="PRINTS" id="PR00862">
    <property type="entry name" value="PROLIGOPTASE"/>
</dbReference>
<dbReference type="Gene3D" id="2.130.10.120">
    <property type="entry name" value="Prolyl oligopeptidase, N-terminal domain"/>
    <property type="match status" value="1"/>
</dbReference>
<name>A0A1C3XK55_9HYPH</name>
<evidence type="ECO:0000256" key="3">
    <source>
        <dbReference type="ARBA" id="ARBA00022825"/>
    </source>
</evidence>
<dbReference type="InterPro" id="IPR051167">
    <property type="entry name" value="Prolyl_oligopep/macrocyclase"/>
</dbReference>
<keyword evidence="3" id="KW-0720">Serine protease</keyword>
<accession>A0A1C3XK55</accession>
<gene>
    <name evidence="7" type="ORF">GA0061101_15216</name>
    <name evidence="6" type="ORF">GGD46_006433</name>
</gene>
<dbReference type="InterPro" id="IPR001375">
    <property type="entry name" value="Peptidase_S9_cat"/>
</dbReference>
<protein>
    <submittedName>
        <fullName evidence="7">Prolyl oligopeptidase</fullName>
        <ecNumber evidence="6">3.4.21.26</ecNumber>
    </submittedName>
</protein>
<evidence type="ECO:0000313" key="6">
    <source>
        <dbReference type="EMBL" id="MBB6489107.1"/>
    </source>
</evidence>
<feature type="domain" description="Peptidase S9A N-terminal" evidence="5">
    <location>
        <begin position="16"/>
        <end position="229"/>
    </location>
</feature>
<proteinExistence type="predicted"/>
<dbReference type="InterPro" id="IPR023302">
    <property type="entry name" value="Pept_S9A_N"/>
</dbReference>
<dbReference type="GO" id="GO:0005829">
    <property type="term" value="C:cytosol"/>
    <property type="evidence" value="ECO:0007669"/>
    <property type="project" value="TreeGrafter"/>
</dbReference>
<dbReference type="Proteomes" id="UP000565576">
    <property type="component" value="Unassembled WGS sequence"/>
</dbReference>
<dbReference type="RefSeq" id="WP_004126095.1">
    <property type="nucleotide sequence ID" value="NZ_FMAF01000052.1"/>
</dbReference>
<dbReference type="GO" id="GO:0004252">
    <property type="term" value="F:serine-type endopeptidase activity"/>
    <property type="evidence" value="ECO:0007669"/>
    <property type="project" value="UniProtKB-EC"/>
</dbReference>
<dbReference type="Gene3D" id="3.40.50.1820">
    <property type="entry name" value="alpha/beta hydrolase"/>
    <property type="match status" value="1"/>
</dbReference>
<dbReference type="Proteomes" id="UP000199205">
    <property type="component" value="Unassembled WGS sequence"/>
</dbReference>
<organism evidence="7 8">
    <name type="scientific">Rhizobium lusitanum</name>
    <dbReference type="NCBI Taxonomy" id="293958"/>
    <lineage>
        <taxon>Bacteria</taxon>
        <taxon>Pseudomonadati</taxon>
        <taxon>Pseudomonadota</taxon>
        <taxon>Alphaproteobacteria</taxon>
        <taxon>Hyphomicrobiales</taxon>
        <taxon>Rhizobiaceae</taxon>
        <taxon>Rhizobium/Agrobacterium group</taxon>
        <taxon>Rhizobium</taxon>
    </lineage>
</organism>
<dbReference type="EC" id="3.4.21.26" evidence="6"/>
<dbReference type="InterPro" id="IPR029058">
    <property type="entry name" value="AB_hydrolase_fold"/>
</dbReference>
<dbReference type="InterPro" id="IPR002470">
    <property type="entry name" value="Peptidase_S9A"/>
</dbReference>
<evidence type="ECO:0000313" key="9">
    <source>
        <dbReference type="Proteomes" id="UP000565576"/>
    </source>
</evidence>
<dbReference type="OrthoDB" id="9801421at2"/>
<dbReference type="PANTHER" id="PTHR42881:SF13">
    <property type="entry name" value="PROLYL ENDOPEPTIDASE"/>
    <property type="match status" value="1"/>
</dbReference>
<dbReference type="EMBL" id="FMAF01000052">
    <property type="protein sequence ID" value="SCB52647.1"/>
    <property type="molecule type" value="Genomic_DNA"/>
</dbReference>
<reference evidence="7 8" key="1">
    <citation type="submission" date="2016-08" db="EMBL/GenBank/DDBJ databases">
        <authorList>
            <person name="Seilhamer J.J."/>
        </authorList>
    </citation>
    <scope>NUCLEOTIDE SEQUENCE [LARGE SCALE GENOMIC DNA]</scope>
    <source>
        <strain evidence="7 8">P1-7</strain>
    </source>
</reference>
<dbReference type="SUPFAM" id="SSF50993">
    <property type="entry name" value="Peptidase/esterase 'gauge' domain"/>
    <property type="match status" value="1"/>
</dbReference>
<evidence type="ECO:0000259" key="5">
    <source>
        <dbReference type="Pfam" id="PF02897"/>
    </source>
</evidence>
<reference evidence="6 9" key="2">
    <citation type="submission" date="2020-08" db="EMBL/GenBank/DDBJ databases">
        <title>Genomic Encyclopedia of Type Strains, Phase IV (KMG-V): Genome sequencing to study the core and pangenomes of soil and plant-associated prokaryotes.</title>
        <authorList>
            <person name="Whitman W."/>
        </authorList>
    </citation>
    <scope>NUCLEOTIDE SEQUENCE [LARGE SCALE GENOMIC DNA]</scope>
    <source>
        <strain evidence="6 9">SEMIA 4060</strain>
    </source>
</reference>
<evidence type="ECO:0000313" key="7">
    <source>
        <dbReference type="EMBL" id="SCB52647.1"/>
    </source>
</evidence>
<sequence>MSVIDARPTLNAPDDDPYLWLEDIDGEKALIWVTEQSARTLSRFGGPPFEGDRDTLAGIFDCPDKIAGITRRDRYLYNFWRDAENPRGVWRRTTLAAYMAAEPEWEIVLDVDALAKAEGKDWIWDSASIEPGRCESAVLHLSLGGSDAVVHREYDLTTRSLVTDGFNLPEAKGNVAWLDYDTLLLSIALGDGMATRSGYARTVRLWTRDSDPLAAPVIFEAGPDSILVFGFLDRTAASERVWFIERGFFSTVGWIGDRSGPKTKIDLPRDASWNVFGDWLAVKLRNAWTVGGTTHSADALIGISLSSFIAGARNFATLFEPDERCALQSFFWNDGKLVVSLLDNLVPRFDMFTPGRQDWTHRTLDTMPAATTVRAWPLDAEVHESNGEVLVSAEDPVTPPQLLLFNLNGAPRLGAPVVLKRDPDKFDASGLLVTRHEAGSTDGEIIPYTQVGPENGNGNAPVHLTACGDYGKSVLPHYNSAIGKLWLEPGGTSVVANIRGGSEFGTRWREAGKRAKRRLAHDDFATVAADLVRRGVTRPGRIAAEGGSNGGLLIANMLTRYPERFGALFCTVPVLDLRRYTKLLAGASRIDEKGDPDKPEDWAFLSQMSAYHTAEAGQFYPPILLATRRGDDRVHPGHARKMAAKLQALGCPAYFYEAEVGGHGAGADDREQAAFLALGYGFLRDAIGFSERL</sequence>
<keyword evidence="2 6" id="KW-0378">Hydrolase</keyword>
<evidence type="ECO:0000313" key="8">
    <source>
        <dbReference type="Proteomes" id="UP000199205"/>
    </source>
</evidence>
<dbReference type="EMBL" id="JACHBG010000031">
    <property type="protein sequence ID" value="MBB6489107.1"/>
    <property type="molecule type" value="Genomic_DNA"/>
</dbReference>
<dbReference type="Pfam" id="PF02897">
    <property type="entry name" value="Peptidase_S9_N"/>
    <property type="match status" value="1"/>
</dbReference>
<feature type="domain" description="Peptidase S9 prolyl oligopeptidase catalytic" evidence="4">
    <location>
        <begin position="485"/>
        <end position="688"/>
    </location>
</feature>
<evidence type="ECO:0000259" key="4">
    <source>
        <dbReference type="Pfam" id="PF00326"/>
    </source>
</evidence>
<dbReference type="GO" id="GO:0006508">
    <property type="term" value="P:proteolysis"/>
    <property type="evidence" value="ECO:0007669"/>
    <property type="project" value="UniProtKB-KW"/>
</dbReference>
<dbReference type="AlphaFoldDB" id="A0A1C3XK55"/>